<feature type="chain" id="PRO_5006132196" evidence="1">
    <location>
        <begin position="20"/>
        <end position="91"/>
    </location>
</feature>
<dbReference type="AlphaFoldDB" id="A0A0P6W8W6"/>
<gene>
    <name evidence="2" type="ORF">ABB55_28040</name>
</gene>
<protein>
    <submittedName>
        <fullName evidence="2">Uncharacterized protein</fullName>
    </submittedName>
</protein>
<keyword evidence="3" id="KW-1185">Reference proteome</keyword>
<reference evidence="2 3" key="2">
    <citation type="submission" date="2015-10" db="EMBL/GenBank/DDBJ databases">
        <title>Draft Genome Sequence of Prosthecomicrobium hirschii ATCC 27832.</title>
        <authorList>
            <person name="Daniel J."/>
            <person name="Givan S.A."/>
            <person name="Brun Y.V."/>
            <person name="Brown P.J."/>
        </authorList>
    </citation>
    <scope>NUCLEOTIDE SEQUENCE [LARGE SCALE GENOMIC DNA]</scope>
    <source>
        <strain evidence="2 3">16</strain>
    </source>
</reference>
<evidence type="ECO:0000313" key="2">
    <source>
        <dbReference type="EMBL" id="KPL50786.1"/>
    </source>
</evidence>
<dbReference type="Proteomes" id="UP000048984">
    <property type="component" value="Unassembled WGS sequence"/>
</dbReference>
<reference evidence="2 3" key="1">
    <citation type="submission" date="2015-09" db="EMBL/GenBank/DDBJ databases">
        <authorList>
            <person name="Jackson K.R."/>
            <person name="Lunt B.L."/>
            <person name="Fisher J.N.B."/>
            <person name="Gardner A.V."/>
            <person name="Bailey M.E."/>
            <person name="Deus L.M."/>
            <person name="Earl A.S."/>
            <person name="Gibby P.D."/>
            <person name="Hartmann K.A."/>
            <person name="Liu J.E."/>
            <person name="Manci A.M."/>
            <person name="Nielsen D.A."/>
            <person name="Solomon M.B."/>
            <person name="Breakwell D.P."/>
            <person name="Burnett S.H."/>
            <person name="Grose J.H."/>
        </authorList>
    </citation>
    <scope>NUCLEOTIDE SEQUENCE [LARGE SCALE GENOMIC DNA]</scope>
    <source>
        <strain evidence="2 3">16</strain>
    </source>
</reference>
<dbReference type="STRING" id="665126.ABB55_28040"/>
<comment type="caution">
    <text evidence="2">The sequence shown here is derived from an EMBL/GenBank/DDBJ whole genome shotgun (WGS) entry which is preliminary data.</text>
</comment>
<evidence type="ECO:0000256" key="1">
    <source>
        <dbReference type="SAM" id="SignalP"/>
    </source>
</evidence>
<accession>A0A0P6W8W6</accession>
<organism evidence="2 3">
    <name type="scientific">Prosthecodimorpha hirschii</name>
    <dbReference type="NCBI Taxonomy" id="665126"/>
    <lineage>
        <taxon>Bacteria</taxon>
        <taxon>Pseudomonadati</taxon>
        <taxon>Pseudomonadota</taxon>
        <taxon>Alphaproteobacteria</taxon>
        <taxon>Hyphomicrobiales</taxon>
        <taxon>Ancalomicrobiaceae</taxon>
        <taxon>Prosthecodimorpha</taxon>
    </lineage>
</organism>
<feature type="signal peptide" evidence="1">
    <location>
        <begin position="1"/>
        <end position="19"/>
    </location>
</feature>
<dbReference type="RefSeq" id="WP_054362376.1">
    <property type="nucleotide sequence ID" value="NZ_LJYW01000002.1"/>
</dbReference>
<evidence type="ECO:0000313" key="3">
    <source>
        <dbReference type="Proteomes" id="UP000048984"/>
    </source>
</evidence>
<dbReference type="OrthoDB" id="9863777at2"/>
<proteinExistence type="predicted"/>
<name>A0A0P6W8W6_9HYPH</name>
<keyword evidence="1" id="KW-0732">Signal</keyword>
<sequence>MRRLAAFALLMAAAGPAAAQSLADQPTKSMSDLLGDAYSVVSTTGNGRPGEVVVILRREAKHYACVLSELRGTTYSEAKAKPVANPCIPLN</sequence>
<dbReference type="EMBL" id="LJYW01000002">
    <property type="protein sequence ID" value="KPL50786.1"/>
    <property type="molecule type" value="Genomic_DNA"/>
</dbReference>